<evidence type="ECO:0000256" key="1">
    <source>
        <dbReference type="SAM" id="Phobius"/>
    </source>
</evidence>
<comment type="caution">
    <text evidence="2">The sequence shown here is derived from an EMBL/GenBank/DDBJ whole genome shotgun (WGS) entry which is preliminary data.</text>
</comment>
<organism evidence="2 3">
    <name type="scientific">Actinoallomurus iriomotensis</name>
    <dbReference type="NCBI Taxonomy" id="478107"/>
    <lineage>
        <taxon>Bacteria</taxon>
        <taxon>Bacillati</taxon>
        <taxon>Actinomycetota</taxon>
        <taxon>Actinomycetes</taxon>
        <taxon>Streptosporangiales</taxon>
        <taxon>Thermomonosporaceae</taxon>
        <taxon>Actinoallomurus</taxon>
    </lineage>
</organism>
<keyword evidence="1" id="KW-0812">Transmembrane</keyword>
<keyword evidence="1" id="KW-0472">Membrane</keyword>
<protein>
    <submittedName>
        <fullName evidence="2">Uncharacterized protein</fullName>
    </submittedName>
</protein>
<gene>
    <name evidence="2" type="ORF">Airi02_087270</name>
</gene>
<dbReference type="Proteomes" id="UP001165074">
    <property type="component" value="Unassembled WGS sequence"/>
</dbReference>
<dbReference type="EMBL" id="BSTK01000017">
    <property type="protein sequence ID" value="GLY90798.1"/>
    <property type="molecule type" value="Genomic_DNA"/>
</dbReference>
<feature type="transmembrane region" description="Helical" evidence="1">
    <location>
        <begin position="80"/>
        <end position="101"/>
    </location>
</feature>
<reference evidence="2" key="1">
    <citation type="submission" date="2023-03" db="EMBL/GenBank/DDBJ databases">
        <title>Actinoallomurus iriomotensis NBRC 103684.</title>
        <authorList>
            <person name="Ichikawa N."/>
            <person name="Sato H."/>
            <person name="Tonouchi N."/>
        </authorList>
    </citation>
    <scope>NUCLEOTIDE SEQUENCE</scope>
    <source>
        <strain evidence="2">NBRC 103684</strain>
    </source>
</reference>
<evidence type="ECO:0000313" key="2">
    <source>
        <dbReference type="EMBL" id="GLY90798.1"/>
    </source>
</evidence>
<evidence type="ECO:0000313" key="3">
    <source>
        <dbReference type="Proteomes" id="UP001165074"/>
    </source>
</evidence>
<name>A0A9W6SC24_9ACTN</name>
<proteinExistence type="predicted"/>
<keyword evidence="3" id="KW-1185">Reference proteome</keyword>
<accession>A0A9W6SC24</accession>
<keyword evidence="1" id="KW-1133">Transmembrane helix</keyword>
<sequence length="120" mass="13041">MIFTVGAFVTVGWAVLLLLYGVTLRWVGFDLLLGAALAVTAALARRDDDRVSLMATAVATLVLTDTFFDLTTAHADYLPTALVMALTLEIPFALACLAYALRRHRHHHGPTHRAASPRGR</sequence>
<dbReference type="AlphaFoldDB" id="A0A9W6SC24"/>